<keyword evidence="2" id="KW-0539">Nucleus</keyword>
<dbReference type="CDD" id="cd12148">
    <property type="entry name" value="fungal_TF_MHR"/>
    <property type="match status" value="1"/>
</dbReference>
<dbReference type="PANTHER" id="PTHR31001">
    <property type="entry name" value="UNCHARACTERIZED TRANSCRIPTIONAL REGULATORY PROTEIN"/>
    <property type="match status" value="1"/>
</dbReference>
<evidence type="ECO:0000256" key="2">
    <source>
        <dbReference type="ARBA" id="ARBA00023242"/>
    </source>
</evidence>
<reference evidence="5" key="1">
    <citation type="submission" date="2016-04" db="EMBL/GenBank/DDBJ databases">
        <title>Comparative genomics of biotechnologically important yeasts.</title>
        <authorList>
            <consortium name="DOE Joint Genome Institute"/>
            <person name="Riley R."/>
            <person name="Haridas S."/>
            <person name="Wolfe K.H."/>
            <person name="Lopes M.R."/>
            <person name="Hittinger C.T."/>
            <person name="Goker M."/>
            <person name="Salamov A."/>
            <person name="Wisecaver J."/>
            <person name="Long T.M."/>
            <person name="Aerts A.L."/>
            <person name="Barry K."/>
            <person name="Choi C."/>
            <person name="Clum A."/>
            <person name="Coughlan A.Y."/>
            <person name="Deshpande S."/>
            <person name="Douglass A.P."/>
            <person name="Hanson S.J."/>
            <person name="Klenk H.-P."/>
            <person name="Labutti K."/>
            <person name="Lapidus A."/>
            <person name="Lindquist E."/>
            <person name="Lipzen A."/>
            <person name="Meier-Kolthoff J.P."/>
            <person name="Ohm R.A."/>
            <person name="Otillar R.P."/>
            <person name="Pangilinan J."/>
            <person name="Peng Y."/>
            <person name="Rokas A."/>
            <person name="Rosa C.A."/>
            <person name="Scheuner C."/>
            <person name="Sibirny A.A."/>
            <person name="Slot J.C."/>
            <person name="Stielow J.B."/>
            <person name="Sun H."/>
            <person name="Kurtzman C.P."/>
            <person name="Blackwell M."/>
            <person name="Grigoriev I.V."/>
            <person name="Jeffries T.W."/>
        </authorList>
    </citation>
    <scope>NUCLEOTIDE SEQUENCE [LARGE SCALE GENOMIC DNA]</scope>
    <source>
        <strain evidence="5">NRRL YB-2248</strain>
    </source>
</reference>
<evidence type="ECO:0008006" key="6">
    <source>
        <dbReference type="Google" id="ProtNLM"/>
    </source>
</evidence>
<accession>A0A1E4T3L7</accession>
<dbReference type="EMBL" id="KV453850">
    <property type="protein sequence ID" value="ODV86353.1"/>
    <property type="molecule type" value="Genomic_DNA"/>
</dbReference>
<dbReference type="PANTHER" id="PTHR31001:SF90">
    <property type="entry name" value="CENTROMERE DNA-BINDING PROTEIN COMPLEX CBF3 SUBUNIT B"/>
    <property type="match status" value="1"/>
</dbReference>
<name>A0A1E4T3L7_9ASCO</name>
<evidence type="ECO:0000256" key="1">
    <source>
        <dbReference type="ARBA" id="ARBA00004123"/>
    </source>
</evidence>
<dbReference type="Proteomes" id="UP000094801">
    <property type="component" value="Unassembled WGS sequence"/>
</dbReference>
<dbReference type="AlphaFoldDB" id="A0A1E4T3L7"/>
<feature type="non-terminal residue" evidence="4">
    <location>
        <position position="690"/>
    </location>
</feature>
<keyword evidence="5" id="KW-1185">Reference proteome</keyword>
<evidence type="ECO:0000313" key="5">
    <source>
        <dbReference type="Proteomes" id="UP000094801"/>
    </source>
</evidence>
<sequence>LKFSQENEVLRRKIRELEETVLRLKQSKMESSSEYEDDDDSTKRPLKRKKPSSAGHTNKQSDMERSNKWDSYSITISLLNKGIAEGLQDDDDKLNGNTEEWSRITNKRLVAEIKKDDEKADVWNYQLKSIRGITKSHSDSILRRALQVFFLHNVLDKDTFLQEYDSFWADDSDTEKHVTPLYSKPSKEYLFMSQYYVLMCIGMYFADDSLQEELGFSDEEWDFFPRVFFSCSLECLMRGRFMTYPNIKSVQTFALMKMCSHALGGIHLQNCILSAVIYNARKLNLDKIGSSGLDLTTKEAQLKIRCWWALINVDWYESQFRYSLIAQGTFSTPMPERWLVEGEKLRWDSYYQIFMTKVATIKKTYYFDDELLRDGLTLECLKKADLELRILEVECKKDFEMYMDSERLNVDETFATTLEYINFLVEYVILQERLDVNSKMSTFMKHEEWNQQCYLTCYNCAKTIILRFSSPEISFYFKKPWFVPQIALSAAVFLLVDCMLNKQIIRYQKETIFLVKKVIPVLGSYRPIMRPALRGIYVIQMLIGLMLGTDKDSIINGLKTSLQKFNEERQQSLARGISLAPDQFAYLRLQQQSHLQQQTQNLPPVPLSQNGQQPFLHLQQPAAVAQNSPAIGCPESTPTSQRNHAFPVTDSNDNNSNLPQVHTTILDILGDNGWEQFLDTIDDFAMTFDV</sequence>
<feature type="compositionally biased region" description="Polar residues" evidence="3">
    <location>
        <begin position="636"/>
        <end position="656"/>
    </location>
</feature>
<evidence type="ECO:0000313" key="4">
    <source>
        <dbReference type="EMBL" id="ODV86353.1"/>
    </source>
</evidence>
<feature type="region of interest" description="Disordered" evidence="3">
    <location>
        <begin position="635"/>
        <end position="656"/>
    </location>
</feature>
<dbReference type="OrthoDB" id="1747771at2759"/>
<dbReference type="GO" id="GO:0005634">
    <property type="term" value="C:nucleus"/>
    <property type="evidence" value="ECO:0007669"/>
    <property type="project" value="UniProtKB-SubCell"/>
</dbReference>
<proteinExistence type="predicted"/>
<evidence type="ECO:0000256" key="3">
    <source>
        <dbReference type="SAM" id="MobiDB-lite"/>
    </source>
</evidence>
<comment type="subcellular location">
    <subcellularLocation>
        <location evidence="1">Nucleus</location>
    </subcellularLocation>
</comment>
<feature type="non-terminal residue" evidence="4">
    <location>
        <position position="1"/>
    </location>
</feature>
<feature type="region of interest" description="Disordered" evidence="3">
    <location>
        <begin position="25"/>
        <end position="66"/>
    </location>
</feature>
<organism evidence="4 5">
    <name type="scientific">[Candida] arabinofermentans NRRL YB-2248</name>
    <dbReference type="NCBI Taxonomy" id="983967"/>
    <lineage>
        <taxon>Eukaryota</taxon>
        <taxon>Fungi</taxon>
        <taxon>Dikarya</taxon>
        <taxon>Ascomycota</taxon>
        <taxon>Saccharomycotina</taxon>
        <taxon>Pichiomycetes</taxon>
        <taxon>Pichiales</taxon>
        <taxon>Pichiaceae</taxon>
        <taxon>Ogataea</taxon>
        <taxon>Ogataea/Candida clade</taxon>
    </lineage>
</organism>
<dbReference type="InterPro" id="IPR050613">
    <property type="entry name" value="Sec_Metabolite_Reg"/>
</dbReference>
<protein>
    <recommendedName>
        <fullName evidence="6">Transcription factor domain-containing protein</fullName>
    </recommendedName>
</protein>
<dbReference type="STRING" id="983967.A0A1E4T3L7"/>
<gene>
    <name evidence="4" type="ORF">CANARDRAFT_182331</name>
</gene>